<gene>
    <name evidence="1" type="ORF">RchiOBHm_Chr6g0281641</name>
</gene>
<dbReference type="AlphaFoldDB" id="A0A2P6PTK0"/>
<name>A0A2P6PTK0_ROSCH</name>
<sequence length="40" mass="4907">MEMMNQHSSFGFWTQLMWERRHLSLVFFLSSSDIEKNVKQ</sequence>
<proteinExistence type="predicted"/>
<organism evidence="1 2">
    <name type="scientific">Rosa chinensis</name>
    <name type="common">China rose</name>
    <dbReference type="NCBI Taxonomy" id="74649"/>
    <lineage>
        <taxon>Eukaryota</taxon>
        <taxon>Viridiplantae</taxon>
        <taxon>Streptophyta</taxon>
        <taxon>Embryophyta</taxon>
        <taxon>Tracheophyta</taxon>
        <taxon>Spermatophyta</taxon>
        <taxon>Magnoliopsida</taxon>
        <taxon>eudicotyledons</taxon>
        <taxon>Gunneridae</taxon>
        <taxon>Pentapetalae</taxon>
        <taxon>rosids</taxon>
        <taxon>fabids</taxon>
        <taxon>Rosales</taxon>
        <taxon>Rosaceae</taxon>
        <taxon>Rosoideae</taxon>
        <taxon>Rosoideae incertae sedis</taxon>
        <taxon>Rosa</taxon>
    </lineage>
</organism>
<protein>
    <submittedName>
        <fullName evidence="1">Uncharacterized protein</fullName>
    </submittedName>
</protein>
<comment type="caution">
    <text evidence="1">The sequence shown here is derived from an EMBL/GenBank/DDBJ whole genome shotgun (WGS) entry which is preliminary data.</text>
</comment>
<dbReference type="Gramene" id="PRQ25260">
    <property type="protein sequence ID" value="PRQ25260"/>
    <property type="gene ID" value="RchiOBHm_Chr6g0281641"/>
</dbReference>
<reference evidence="1 2" key="1">
    <citation type="journal article" date="2018" name="Nat. Genet.">
        <title>The Rosa genome provides new insights in the design of modern roses.</title>
        <authorList>
            <person name="Bendahmane M."/>
        </authorList>
    </citation>
    <scope>NUCLEOTIDE SEQUENCE [LARGE SCALE GENOMIC DNA]</scope>
    <source>
        <strain evidence="2">cv. Old Blush</strain>
    </source>
</reference>
<dbReference type="Proteomes" id="UP000238479">
    <property type="component" value="Chromosome 6"/>
</dbReference>
<accession>A0A2P6PTK0</accession>
<keyword evidence="2" id="KW-1185">Reference proteome</keyword>
<evidence type="ECO:0000313" key="2">
    <source>
        <dbReference type="Proteomes" id="UP000238479"/>
    </source>
</evidence>
<evidence type="ECO:0000313" key="1">
    <source>
        <dbReference type="EMBL" id="PRQ25260.1"/>
    </source>
</evidence>
<dbReference type="EMBL" id="PDCK01000044">
    <property type="protein sequence ID" value="PRQ25260.1"/>
    <property type="molecule type" value="Genomic_DNA"/>
</dbReference>